<dbReference type="GO" id="GO:0016887">
    <property type="term" value="F:ATP hydrolysis activity"/>
    <property type="evidence" value="ECO:0007669"/>
    <property type="project" value="InterPro"/>
</dbReference>
<gene>
    <name evidence="2" type="ORF">THSYN_22265</name>
</gene>
<dbReference type="SUPFAM" id="SSF52540">
    <property type="entry name" value="P-loop containing nucleoside triphosphate hydrolases"/>
    <property type="match status" value="1"/>
</dbReference>
<evidence type="ECO:0000313" key="2">
    <source>
        <dbReference type="EMBL" id="AUB83400.1"/>
    </source>
</evidence>
<proteinExistence type="predicted"/>
<feature type="domain" description="ATPase AAA-type core" evidence="1">
    <location>
        <begin position="9"/>
        <end position="57"/>
    </location>
</feature>
<evidence type="ECO:0000313" key="3">
    <source>
        <dbReference type="Proteomes" id="UP000232638"/>
    </source>
</evidence>
<name>A0A2K8UCT5_9GAMM</name>
<dbReference type="InterPro" id="IPR027417">
    <property type="entry name" value="P-loop_NTPase"/>
</dbReference>
<organism evidence="2 3">
    <name type="scientific">Candidatus Thiodictyon syntrophicum</name>
    <dbReference type="NCBI Taxonomy" id="1166950"/>
    <lineage>
        <taxon>Bacteria</taxon>
        <taxon>Pseudomonadati</taxon>
        <taxon>Pseudomonadota</taxon>
        <taxon>Gammaproteobacteria</taxon>
        <taxon>Chromatiales</taxon>
        <taxon>Chromatiaceae</taxon>
        <taxon>Thiodictyon</taxon>
    </lineage>
</organism>
<keyword evidence="3" id="KW-1185">Reference proteome</keyword>
<dbReference type="Proteomes" id="UP000232638">
    <property type="component" value="Chromosome"/>
</dbReference>
<protein>
    <recommendedName>
        <fullName evidence="1">ATPase AAA-type core domain-containing protein</fullName>
    </recommendedName>
</protein>
<reference evidence="2 3" key="1">
    <citation type="submission" date="2017-03" db="EMBL/GenBank/DDBJ databases">
        <title>Complete genome sequence of Candidatus 'Thiodictyon syntrophicum' sp. nov. strain Cad16T, a photolithoautotroph purple sulfur bacterium isolated from an alpine meromictic lake.</title>
        <authorList>
            <person name="Luedin S.M."/>
            <person name="Pothier J.F."/>
            <person name="Danza F."/>
            <person name="Storelli N."/>
            <person name="Wittwer M."/>
            <person name="Tonolla M."/>
        </authorList>
    </citation>
    <scope>NUCLEOTIDE SEQUENCE [LARGE SCALE GENOMIC DNA]</scope>
    <source>
        <strain evidence="2 3">Cad16T</strain>
    </source>
</reference>
<dbReference type="AlphaFoldDB" id="A0A2K8UCT5"/>
<dbReference type="Pfam" id="PF13304">
    <property type="entry name" value="AAA_21"/>
    <property type="match status" value="1"/>
</dbReference>
<dbReference type="Gene3D" id="3.40.50.300">
    <property type="entry name" value="P-loop containing nucleotide triphosphate hydrolases"/>
    <property type="match status" value="1"/>
</dbReference>
<dbReference type="EMBL" id="CP020370">
    <property type="protein sequence ID" value="AUB83400.1"/>
    <property type="molecule type" value="Genomic_DNA"/>
</dbReference>
<dbReference type="KEGG" id="tsy:THSYN_22265"/>
<evidence type="ECO:0000259" key="1">
    <source>
        <dbReference type="Pfam" id="PF13304"/>
    </source>
</evidence>
<dbReference type="CDD" id="cd00267">
    <property type="entry name" value="ABC_ATPase"/>
    <property type="match status" value="1"/>
</dbReference>
<sequence length="157" mass="17320">MAVLNAADCPRLLLIDDIDQSLHPRAQADLIQRLRQALDRHPELQIVATSHSPYLIDELRDDEVWVLNTRDDGTAVAACLADHPDGARFRGTLRTGEFLSAVGEDWVLGQERGDASAATVRSVADAWVRGLGEGAAMTRCGGYRRDHTDLRSRPDHQ</sequence>
<accession>A0A2K8UCT5</accession>
<dbReference type="InterPro" id="IPR003959">
    <property type="entry name" value="ATPase_AAA_core"/>
</dbReference>
<dbReference type="GO" id="GO:0005524">
    <property type="term" value="F:ATP binding"/>
    <property type="evidence" value="ECO:0007669"/>
    <property type="project" value="InterPro"/>
</dbReference>